<reference evidence="10" key="1">
    <citation type="submission" date="2018-08" db="EMBL/GenBank/DDBJ databases">
        <title>Draft genome sequence of azole-resistant Aspergillus thermomutatus (Neosartorya pseudofischeri) strain HMR AF 39, isolated from a human nasal aspirate.</title>
        <authorList>
            <person name="Parent-Michaud M."/>
            <person name="Dufresne P.J."/>
            <person name="Fournier E."/>
            <person name="Martineau C."/>
            <person name="Moreira S."/>
            <person name="Perkins V."/>
            <person name="De Repentigny L."/>
            <person name="Dufresne S.F."/>
        </authorList>
    </citation>
    <scope>NUCLEOTIDE SEQUENCE [LARGE SCALE GENOMIC DNA]</scope>
    <source>
        <strain evidence="10">HMR AF 39</strain>
    </source>
</reference>
<evidence type="ECO:0000256" key="7">
    <source>
        <dbReference type="ARBA" id="ARBA00023004"/>
    </source>
</evidence>
<keyword evidence="9" id="KW-0472">Membrane</keyword>
<dbReference type="GO" id="GO:0004497">
    <property type="term" value="F:monooxygenase activity"/>
    <property type="evidence" value="ECO:0007669"/>
    <property type="project" value="UniProtKB-KW"/>
</dbReference>
<dbReference type="PANTHER" id="PTHR24305:SF107">
    <property type="entry name" value="P450, PUTATIVE (EUROFUNG)-RELATED"/>
    <property type="match status" value="1"/>
</dbReference>
<dbReference type="GO" id="GO:0020037">
    <property type="term" value="F:heme binding"/>
    <property type="evidence" value="ECO:0007669"/>
    <property type="project" value="InterPro"/>
</dbReference>
<dbReference type="AlphaFoldDB" id="A0A397HEE4"/>
<dbReference type="OrthoDB" id="10029320at2759"/>
<keyword evidence="5" id="KW-0479">Metal-binding</keyword>
<dbReference type="GO" id="GO:0016705">
    <property type="term" value="F:oxidoreductase activity, acting on paired donors, with incorporation or reduction of molecular oxygen"/>
    <property type="evidence" value="ECO:0007669"/>
    <property type="project" value="InterPro"/>
</dbReference>
<sequence>MLSFNTSLQWPAIMNPAILILCLAIWLVRKITRRRDFYKDLPKPPHSWFFGHLALFQRIVKSLPDNAHPHAIVLKIQQRYKLPGVFYLDNFPLFAPMIIISDPTVATKLTNAENLPRHSVVQDVMGELVGQHSVFWSSGPEWKELRSILTPGFSTTFLLGRVPRMLEHMLIFEDIMVKMSESGESFPILGKLISLTIDVIGDLMLDTQLAAQSERGFDPIVKEFRAAMKYTWKGLNFLEKYINLPSLRYHSHKLNKLLADAIVHRYETRAFEADETRAGVDLFLSKYSQSRVVGTEAVLDPSFLEQCVHNTKGMLIAGHDTTAGTIAYCLLELLKHPEILERVRAEHDELLDPSRETTIQILREQPQRLHQLPLTTAVIKETLRLYSPASTIRVAGDE</sequence>
<keyword evidence="4" id="KW-0349">Heme</keyword>
<dbReference type="PRINTS" id="PR00385">
    <property type="entry name" value="P450"/>
</dbReference>
<evidence type="ECO:0000256" key="3">
    <source>
        <dbReference type="ARBA" id="ARBA00010617"/>
    </source>
</evidence>
<accession>A0A397HEE4</accession>
<dbReference type="GO" id="GO:0005506">
    <property type="term" value="F:iron ion binding"/>
    <property type="evidence" value="ECO:0007669"/>
    <property type="project" value="InterPro"/>
</dbReference>
<comment type="cofactor">
    <cofactor evidence="1">
        <name>heme</name>
        <dbReference type="ChEBI" id="CHEBI:30413"/>
    </cofactor>
</comment>
<keyword evidence="7" id="KW-0408">Iron</keyword>
<keyword evidence="6" id="KW-0560">Oxidoreductase</keyword>
<keyword evidence="9" id="KW-1133">Transmembrane helix</keyword>
<dbReference type="InterPro" id="IPR036396">
    <property type="entry name" value="Cyt_P450_sf"/>
</dbReference>
<evidence type="ECO:0000313" key="10">
    <source>
        <dbReference type="EMBL" id="RHZ61442.1"/>
    </source>
</evidence>
<dbReference type="SUPFAM" id="SSF48264">
    <property type="entry name" value="Cytochrome P450"/>
    <property type="match status" value="1"/>
</dbReference>
<comment type="caution">
    <text evidence="10">The sequence shown here is derived from an EMBL/GenBank/DDBJ whole genome shotgun (WGS) entry which is preliminary data.</text>
</comment>
<dbReference type="Pfam" id="PF00067">
    <property type="entry name" value="p450"/>
    <property type="match status" value="1"/>
</dbReference>
<dbReference type="Proteomes" id="UP000215305">
    <property type="component" value="Unassembled WGS sequence"/>
</dbReference>
<keyword evidence="8" id="KW-0503">Monooxygenase</keyword>
<evidence type="ECO:0000256" key="5">
    <source>
        <dbReference type="ARBA" id="ARBA00022723"/>
    </source>
</evidence>
<dbReference type="PANTHER" id="PTHR24305">
    <property type="entry name" value="CYTOCHROME P450"/>
    <property type="match status" value="1"/>
</dbReference>
<dbReference type="STRING" id="41047.A0A397HEE4"/>
<dbReference type="RefSeq" id="XP_026616407.1">
    <property type="nucleotide sequence ID" value="XM_026759386.1"/>
</dbReference>
<keyword evidence="9" id="KW-0812">Transmembrane</keyword>
<dbReference type="EMBL" id="NKHU02000044">
    <property type="protein sequence ID" value="RHZ61442.1"/>
    <property type="molecule type" value="Genomic_DNA"/>
</dbReference>
<dbReference type="GeneID" id="38127741"/>
<name>A0A397HEE4_ASPTH</name>
<keyword evidence="11" id="KW-1185">Reference proteome</keyword>
<evidence type="ECO:0000256" key="1">
    <source>
        <dbReference type="ARBA" id="ARBA00001971"/>
    </source>
</evidence>
<gene>
    <name evidence="10" type="ORF">CDV56_105767</name>
</gene>
<evidence type="ECO:0000313" key="11">
    <source>
        <dbReference type="Proteomes" id="UP000215305"/>
    </source>
</evidence>
<evidence type="ECO:0000256" key="8">
    <source>
        <dbReference type="ARBA" id="ARBA00023033"/>
    </source>
</evidence>
<proteinExistence type="inferred from homology"/>
<comment type="similarity">
    <text evidence="3">Belongs to the cytochrome P450 family.</text>
</comment>
<dbReference type="Gene3D" id="1.10.630.10">
    <property type="entry name" value="Cytochrome P450"/>
    <property type="match status" value="1"/>
</dbReference>
<dbReference type="InterPro" id="IPR001128">
    <property type="entry name" value="Cyt_P450"/>
</dbReference>
<evidence type="ECO:0000256" key="4">
    <source>
        <dbReference type="ARBA" id="ARBA00022617"/>
    </source>
</evidence>
<evidence type="ECO:0000256" key="6">
    <source>
        <dbReference type="ARBA" id="ARBA00023002"/>
    </source>
</evidence>
<dbReference type="VEuPathDB" id="FungiDB:CDV56_105767"/>
<evidence type="ECO:0000256" key="2">
    <source>
        <dbReference type="ARBA" id="ARBA00005179"/>
    </source>
</evidence>
<evidence type="ECO:0000256" key="9">
    <source>
        <dbReference type="SAM" id="Phobius"/>
    </source>
</evidence>
<evidence type="ECO:0008006" key="12">
    <source>
        <dbReference type="Google" id="ProtNLM"/>
    </source>
</evidence>
<comment type="pathway">
    <text evidence="2">Secondary metabolite biosynthesis.</text>
</comment>
<dbReference type="InterPro" id="IPR050121">
    <property type="entry name" value="Cytochrome_P450_monoxygenase"/>
</dbReference>
<organism evidence="10 11">
    <name type="scientific">Aspergillus thermomutatus</name>
    <name type="common">Neosartorya pseudofischeri</name>
    <dbReference type="NCBI Taxonomy" id="41047"/>
    <lineage>
        <taxon>Eukaryota</taxon>
        <taxon>Fungi</taxon>
        <taxon>Dikarya</taxon>
        <taxon>Ascomycota</taxon>
        <taxon>Pezizomycotina</taxon>
        <taxon>Eurotiomycetes</taxon>
        <taxon>Eurotiomycetidae</taxon>
        <taxon>Eurotiales</taxon>
        <taxon>Aspergillaceae</taxon>
        <taxon>Aspergillus</taxon>
        <taxon>Aspergillus subgen. Fumigati</taxon>
    </lineage>
</organism>
<protein>
    <recommendedName>
        <fullName evidence="12">Cytochrome P450</fullName>
    </recommendedName>
</protein>
<feature type="transmembrane region" description="Helical" evidence="9">
    <location>
        <begin position="12"/>
        <end position="29"/>
    </location>
</feature>